<name>A0AA36GLZ6_CYLNA</name>
<dbReference type="AlphaFoldDB" id="A0AA36GLZ6"/>
<evidence type="ECO:0000256" key="1">
    <source>
        <dbReference type="SAM" id="SignalP"/>
    </source>
</evidence>
<comment type="caution">
    <text evidence="2">The sequence shown here is derived from an EMBL/GenBank/DDBJ whole genome shotgun (WGS) entry which is preliminary data.</text>
</comment>
<feature type="chain" id="PRO_5041261553" evidence="1">
    <location>
        <begin position="26"/>
        <end position="60"/>
    </location>
</feature>
<protein>
    <submittedName>
        <fullName evidence="2">Uncharacterized protein</fullName>
    </submittedName>
</protein>
<dbReference type="Proteomes" id="UP001176961">
    <property type="component" value="Unassembled WGS sequence"/>
</dbReference>
<reference evidence="2" key="1">
    <citation type="submission" date="2023-07" db="EMBL/GenBank/DDBJ databases">
        <authorList>
            <consortium name="CYATHOMIX"/>
        </authorList>
    </citation>
    <scope>NUCLEOTIDE SEQUENCE</scope>
    <source>
        <strain evidence="2">N/A</strain>
    </source>
</reference>
<evidence type="ECO:0000313" key="2">
    <source>
        <dbReference type="EMBL" id="CAJ0594520.1"/>
    </source>
</evidence>
<accession>A0AA36GLZ6</accession>
<evidence type="ECO:0000313" key="3">
    <source>
        <dbReference type="Proteomes" id="UP001176961"/>
    </source>
</evidence>
<keyword evidence="1" id="KW-0732">Signal</keyword>
<feature type="signal peptide" evidence="1">
    <location>
        <begin position="1"/>
        <end position="25"/>
    </location>
</feature>
<sequence length="60" mass="6373">MRIFNLTFLLLTILVILTAVDVGECGIIRKIAGGLVRNLPIIGTVVRTGLGIVKKVKGGK</sequence>
<organism evidence="2 3">
    <name type="scientific">Cylicocyclus nassatus</name>
    <name type="common">Nematode worm</name>
    <dbReference type="NCBI Taxonomy" id="53992"/>
    <lineage>
        <taxon>Eukaryota</taxon>
        <taxon>Metazoa</taxon>
        <taxon>Ecdysozoa</taxon>
        <taxon>Nematoda</taxon>
        <taxon>Chromadorea</taxon>
        <taxon>Rhabditida</taxon>
        <taxon>Rhabditina</taxon>
        <taxon>Rhabditomorpha</taxon>
        <taxon>Strongyloidea</taxon>
        <taxon>Strongylidae</taxon>
        <taxon>Cylicocyclus</taxon>
    </lineage>
</organism>
<dbReference type="EMBL" id="CATQJL010000112">
    <property type="protein sequence ID" value="CAJ0594520.1"/>
    <property type="molecule type" value="Genomic_DNA"/>
</dbReference>
<keyword evidence="3" id="KW-1185">Reference proteome</keyword>
<gene>
    <name evidence="2" type="ORF">CYNAS_LOCUS6503</name>
</gene>
<proteinExistence type="predicted"/>